<dbReference type="Pfam" id="PF07811">
    <property type="entry name" value="TadE"/>
    <property type="match status" value="1"/>
</dbReference>
<reference evidence="4" key="1">
    <citation type="journal article" date="2019" name="Int. J. Syst. Evol. Microbiol.">
        <title>The Global Catalogue of Microorganisms (GCM) 10K type strain sequencing project: providing services to taxonomists for standard genome sequencing and annotation.</title>
        <authorList>
            <consortium name="The Broad Institute Genomics Platform"/>
            <consortium name="The Broad Institute Genome Sequencing Center for Infectious Disease"/>
            <person name="Wu L."/>
            <person name="Ma J."/>
        </authorList>
    </citation>
    <scope>NUCLEOTIDE SEQUENCE [LARGE SCALE GENOMIC DNA]</scope>
    <source>
        <strain evidence="4">JCM 16702</strain>
    </source>
</reference>
<dbReference type="InterPro" id="IPR012495">
    <property type="entry name" value="TadE-like_dom"/>
</dbReference>
<keyword evidence="4" id="KW-1185">Reference proteome</keyword>
<organism evidence="3 4">
    <name type="scientific">Actinomadura miaoliensis</name>
    <dbReference type="NCBI Taxonomy" id="430685"/>
    <lineage>
        <taxon>Bacteria</taxon>
        <taxon>Bacillati</taxon>
        <taxon>Actinomycetota</taxon>
        <taxon>Actinomycetes</taxon>
        <taxon>Streptosporangiales</taxon>
        <taxon>Thermomonosporaceae</taxon>
        <taxon>Actinomadura</taxon>
    </lineage>
</organism>
<feature type="transmembrane region" description="Helical" evidence="1">
    <location>
        <begin position="42"/>
        <end position="64"/>
    </location>
</feature>
<proteinExistence type="predicted"/>
<keyword evidence="1" id="KW-0472">Membrane</keyword>
<comment type="caution">
    <text evidence="3">The sequence shown here is derived from an EMBL/GenBank/DDBJ whole genome shotgun (WGS) entry which is preliminary data.</text>
</comment>
<gene>
    <name evidence="3" type="ORF">GCM10022214_78330</name>
</gene>
<dbReference type="Proteomes" id="UP001500683">
    <property type="component" value="Unassembled WGS sequence"/>
</dbReference>
<keyword evidence="1" id="KW-1133">Transmembrane helix</keyword>
<evidence type="ECO:0000313" key="3">
    <source>
        <dbReference type="EMBL" id="GAA4101077.1"/>
    </source>
</evidence>
<evidence type="ECO:0000256" key="1">
    <source>
        <dbReference type="SAM" id="Phobius"/>
    </source>
</evidence>
<feature type="domain" description="TadE-like" evidence="2">
    <location>
        <begin position="36"/>
        <end position="78"/>
    </location>
</feature>
<evidence type="ECO:0000313" key="4">
    <source>
        <dbReference type="Proteomes" id="UP001500683"/>
    </source>
</evidence>
<sequence length="168" mass="17512">MTSQWPHPHRKAYKSRIGGNAQPSVVMLSGHHRDRGSTTLELAIFAPALIVALLLAIAAGRIATTHAAVEAAARDAARQASIARDPATARGNATASARAALARQGLTCPAHVHVDTFQFARPVGQPGTVTAEVTCTIRLGDVAASGVPPTTITARFSSPIDPFRGRQP</sequence>
<keyword evidence="1" id="KW-0812">Transmembrane</keyword>
<name>A0ABP7WZU0_9ACTN</name>
<protein>
    <submittedName>
        <fullName evidence="3">TadE/TadG family type IV pilus assembly protein</fullName>
    </submittedName>
</protein>
<accession>A0ABP7WZU0</accession>
<dbReference type="EMBL" id="BAAAZG010000061">
    <property type="protein sequence ID" value="GAA4101077.1"/>
    <property type="molecule type" value="Genomic_DNA"/>
</dbReference>
<evidence type="ECO:0000259" key="2">
    <source>
        <dbReference type="Pfam" id="PF07811"/>
    </source>
</evidence>